<organism evidence="1 2">
    <name type="scientific">Dendrobium chrysotoxum</name>
    <name type="common">Orchid</name>
    <dbReference type="NCBI Taxonomy" id="161865"/>
    <lineage>
        <taxon>Eukaryota</taxon>
        <taxon>Viridiplantae</taxon>
        <taxon>Streptophyta</taxon>
        <taxon>Embryophyta</taxon>
        <taxon>Tracheophyta</taxon>
        <taxon>Spermatophyta</taxon>
        <taxon>Magnoliopsida</taxon>
        <taxon>Liliopsida</taxon>
        <taxon>Asparagales</taxon>
        <taxon>Orchidaceae</taxon>
        <taxon>Epidendroideae</taxon>
        <taxon>Malaxideae</taxon>
        <taxon>Dendrobiinae</taxon>
        <taxon>Dendrobium</taxon>
    </lineage>
</organism>
<dbReference type="EMBL" id="JAGFBR010000013">
    <property type="protein sequence ID" value="KAH0456004.1"/>
    <property type="molecule type" value="Genomic_DNA"/>
</dbReference>
<dbReference type="AlphaFoldDB" id="A0AAV7GK33"/>
<dbReference type="Proteomes" id="UP000775213">
    <property type="component" value="Unassembled WGS sequence"/>
</dbReference>
<comment type="caution">
    <text evidence="1">The sequence shown here is derived from an EMBL/GenBank/DDBJ whole genome shotgun (WGS) entry which is preliminary data.</text>
</comment>
<reference evidence="1 2" key="1">
    <citation type="journal article" date="2021" name="Hortic Res">
        <title>Chromosome-scale assembly of the Dendrobium chrysotoxum genome enhances the understanding of orchid evolution.</title>
        <authorList>
            <person name="Zhang Y."/>
            <person name="Zhang G.Q."/>
            <person name="Zhang D."/>
            <person name="Liu X.D."/>
            <person name="Xu X.Y."/>
            <person name="Sun W.H."/>
            <person name="Yu X."/>
            <person name="Zhu X."/>
            <person name="Wang Z.W."/>
            <person name="Zhao X."/>
            <person name="Zhong W.Y."/>
            <person name="Chen H."/>
            <person name="Yin W.L."/>
            <person name="Huang T."/>
            <person name="Niu S.C."/>
            <person name="Liu Z.J."/>
        </authorList>
    </citation>
    <scope>NUCLEOTIDE SEQUENCE [LARGE SCALE GENOMIC DNA]</scope>
    <source>
        <strain evidence="1">Lindl</strain>
    </source>
</reference>
<proteinExistence type="predicted"/>
<keyword evidence="2" id="KW-1185">Reference proteome</keyword>
<evidence type="ECO:0000313" key="1">
    <source>
        <dbReference type="EMBL" id="KAH0456004.1"/>
    </source>
</evidence>
<gene>
    <name evidence="1" type="ORF">IEQ34_013911</name>
</gene>
<evidence type="ECO:0000313" key="2">
    <source>
        <dbReference type="Proteomes" id="UP000775213"/>
    </source>
</evidence>
<protein>
    <submittedName>
        <fullName evidence="1">Uncharacterized protein</fullName>
    </submittedName>
</protein>
<sequence length="109" mass="12449">MMEQLFFYKLIKLLPTVGYEANAAMRHSASERVAGGLGNNVLAFGYHPSGRYICVGLVNGFEGKRTLELEHCFVNPKNWEESLRVIQLVSLEEGMVSLEKILIFSEYWY</sequence>
<name>A0AAV7GK33_DENCH</name>
<accession>A0AAV7GK33</accession>